<dbReference type="Proteomes" id="UP000254720">
    <property type="component" value="Unassembled WGS sequence"/>
</dbReference>
<evidence type="ECO:0008006" key="3">
    <source>
        <dbReference type="Google" id="ProtNLM"/>
    </source>
</evidence>
<protein>
    <recommendedName>
        <fullName evidence="3">Glycosyl hydrolase family 32</fullName>
    </recommendedName>
</protein>
<dbReference type="PANTHER" id="PTHR35279:SF1">
    <property type="entry name" value="ARABINANASE_LEVANSUCRASE_INVERTASE"/>
    <property type="match status" value="1"/>
</dbReference>
<organism evidence="1 2">
    <name type="scientific">Aquicella lusitana</name>
    <dbReference type="NCBI Taxonomy" id="254246"/>
    <lineage>
        <taxon>Bacteria</taxon>
        <taxon>Pseudomonadati</taxon>
        <taxon>Pseudomonadota</taxon>
        <taxon>Gammaproteobacteria</taxon>
        <taxon>Legionellales</taxon>
        <taxon>Coxiellaceae</taxon>
        <taxon>Aquicella</taxon>
    </lineage>
</organism>
<dbReference type="PANTHER" id="PTHR35279">
    <property type="match status" value="1"/>
</dbReference>
<dbReference type="InterPro" id="IPR023296">
    <property type="entry name" value="Glyco_hydro_beta-prop_sf"/>
</dbReference>
<dbReference type="Gene3D" id="2.115.10.20">
    <property type="entry name" value="Glycosyl hydrolase domain, family 43"/>
    <property type="match status" value="2"/>
</dbReference>
<dbReference type="EMBL" id="QQAX01000003">
    <property type="protein sequence ID" value="RDI48169.1"/>
    <property type="molecule type" value="Genomic_DNA"/>
</dbReference>
<evidence type="ECO:0000313" key="1">
    <source>
        <dbReference type="EMBL" id="RDI48169.1"/>
    </source>
</evidence>
<keyword evidence="2" id="KW-1185">Reference proteome</keyword>
<reference evidence="1 2" key="1">
    <citation type="submission" date="2018-07" db="EMBL/GenBank/DDBJ databases">
        <title>Genomic Encyclopedia of Type Strains, Phase IV (KMG-IV): sequencing the most valuable type-strain genomes for metagenomic binning, comparative biology and taxonomic classification.</title>
        <authorList>
            <person name="Goeker M."/>
        </authorList>
    </citation>
    <scope>NUCLEOTIDE SEQUENCE [LARGE SCALE GENOMIC DNA]</scope>
    <source>
        <strain evidence="1 2">DSM 16500</strain>
    </source>
</reference>
<sequence length="299" mass="35008">MKLEKIAHIELPHNRPKWMKSHLANPVVQVLDSSHVRVYCNIRNQLNQTHITYIDVDFSQNYKVTYFHEEPLLSLGPVGAFDDNGQSLGCIISHESRDYLYFLGWNLADNVPFRNSIGLASSPRGRNRFEKISLGPIMDRHIFDPFCLSYPFVLWHNGIYKMWYGSHKISGAQVSDVRHCIKYAESEDLIYWDRKNIICLDVTSVDIAFTRPFVMFEDGIFKMWYSYLRQNYRIGYAESKDGLNWMRMDERVGIDVSIDGWDSDMIEYPYVFDYQSDRYLAYCGNQFGKTGFGLAKFVK</sequence>
<dbReference type="AlphaFoldDB" id="A0A370GXG3"/>
<evidence type="ECO:0000313" key="2">
    <source>
        <dbReference type="Proteomes" id="UP000254720"/>
    </source>
</evidence>
<name>A0A370GXG3_9COXI</name>
<dbReference type="OrthoDB" id="9801455at2"/>
<dbReference type="RefSeq" id="WP_114833643.1">
    <property type="nucleotide sequence ID" value="NZ_LR699114.1"/>
</dbReference>
<dbReference type="SUPFAM" id="SSF75005">
    <property type="entry name" value="Arabinanase/levansucrase/invertase"/>
    <property type="match status" value="1"/>
</dbReference>
<gene>
    <name evidence="1" type="ORF">C8D86_103134</name>
</gene>
<accession>A0A370GXG3</accession>
<comment type="caution">
    <text evidence="1">The sequence shown here is derived from an EMBL/GenBank/DDBJ whole genome shotgun (WGS) entry which is preliminary data.</text>
</comment>
<proteinExistence type="predicted"/>